<dbReference type="GO" id="GO:0005886">
    <property type="term" value="C:plasma membrane"/>
    <property type="evidence" value="ECO:0007669"/>
    <property type="project" value="TreeGrafter"/>
</dbReference>
<protein>
    <submittedName>
        <fullName evidence="2">Membrane protein</fullName>
    </submittedName>
</protein>
<dbReference type="Proteomes" id="UP000287352">
    <property type="component" value="Unassembled WGS sequence"/>
</dbReference>
<feature type="transmembrane region" description="Helical" evidence="1">
    <location>
        <begin position="7"/>
        <end position="26"/>
    </location>
</feature>
<dbReference type="Pfam" id="PF03729">
    <property type="entry name" value="DUF308"/>
    <property type="match status" value="2"/>
</dbReference>
<keyword evidence="1" id="KW-0812">Transmembrane</keyword>
<dbReference type="InterPro" id="IPR052712">
    <property type="entry name" value="Acid_resist_chaperone_HdeD"/>
</dbReference>
<evidence type="ECO:0000313" key="3">
    <source>
        <dbReference type="Proteomes" id="UP000287352"/>
    </source>
</evidence>
<evidence type="ECO:0000313" key="2">
    <source>
        <dbReference type="EMBL" id="GCE15774.1"/>
    </source>
</evidence>
<accession>A0A402A9B6</accession>
<feature type="transmembrane region" description="Helical" evidence="1">
    <location>
        <begin position="142"/>
        <end position="166"/>
    </location>
</feature>
<dbReference type="PANTHER" id="PTHR34989">
    <property type="entry name" value="PROTEIN HDED"/>
    <property type="match status" value="1"/>
</dbReference>
<feature type="transmembrane region" description="Helical" evidence="1">
    <location>
        <begin position="61"/>
        <end position="79"/>
    </location>
</feature>
<gene>
    <name evidence="2" type="ORF">KTT_56330</name>
</gene>
<dbReference type="AlphaFoldDB" id="A0A402A9B6"/>
<comment type="caution">
    <text evidence="2">The sequence shown here is derived from an EMBL/GenBank/DDBJ whole genome shotgun (WGS) entry which is preliminary data.</text>
</comment>
<dbReference type="InterPro" id="IPR005325">
    <property type="entry name" value="DUF308_memb"/>
</dbReference>
<name>A0A402A9B6_9CHLR</name>
<dbReference type="EMBL" id="BIFR01000002">
    <property type="protein sequence ID" value="GCE15774.1"/>
    <property type="molecule type" value="Genomic_DNA"/>
</dbReference>
<proteinExistence type="predicted"/>
<keyword evidence="1" id="KW-1133">Transmembrane helix</keyword>
<organism evidence="2 3">
    <name type="scientific">Tengunoibacter tsumagoiensis</name>
    <dbReference type="NCBI Taxonomy" id="2014871"/>
    <lineage>
        <taxon>Bacteria</taxon>
        <taxon>Bacillati</taxon>
        <taxon>Chloroflexota</taxon>
        <taxon>Ktedonobacteria</taxon>
        <taxon>Ktedonobacterales</taxon>
        <taxon>Dictyobacteraceae</taxon>
        <taxon>Tengunoibacter</taxon>
    </lineage>
</organism>
<feature type="transmembrane region" description="Helical" evidence="1">
    <location>
        <begin position="85"/>
        <end position="105"/>
    </location>
</feature>
<evidence type="ECO:0000256" key="1">
    <source>
        <dbReference type="SAM" id="Phobius"/>
    </source>
</evidence>
<feature type="transmembrane region" description="Helical" evidence="1">
    <location>
        <begin position="117"/>
        <end position="136"/>
    </location>
</feature>
<feature type="transmembrane region" description="Helical" evidence="1">
    <location>
        <begin position="32"/>
        <end position="54"/>
    </location>
</feature>
<keyword evidence="1" id="KW-0472">Membrane</keyword>
<sequence>MVSTNQWWLAMIAGIALFIVGLLFLISPKMSLIVLVQLLGTYWLIVGILTFVSLSIDRTLWGWKIVEGTLGVLAGLLVIRDPLWSALFVPAILVLFLAIEALLMGGAQIVHGASGGGLGLIILGVLNVIFGVILFFNPLLGAVALPIMLGIFAIIGGSTLAIRAFLSRPQASSVNPLGTQPA</sequence>
<dbReference type="PANTHER" id="PTHR34989:SF1">
    <property type="entry name" value="PROTEIN HDED"/>
    <property type="match status" value="1"/>
</dbReference>
<reference evidence="3" key="1">
    <citation type="submission" date="2018-12" db="EMBL/GenBank/DDBJ databases">
        <title>Tengunoibacter tsumagoiensis gen. nov., sp. nov., Dictyobacter kobayashii sp. nov., D. alpinus sp. nov., and D. joshuensis sp. nov. and description of Dictyobacteraceae fam. nov. within the order Ktedonobacterales isolated from Tengu-no-mugimeshi.</title>
        <authorList>
            <person name="Wang C.M."/>
            <person name="Zheng Y."/>
            <person name="Sakai Y."/>
            <person name="Toyoda A."/>
            <person name="Minakuchi Y."/>
            <person name="Abe K."/>
            <person name="Yokota A."/>
            <person name="Yabe S."/>
        </authorList>
    </citation>
    <scope>NUCLEOTIDE SEQUENCE [LARGE SCALE GENOMIC DNA]</scope>
    <source>
        <strain evidence="3">Uno3</strain>
    </source>
</reference>
<keyword evidence="3" id="KW-1185">Reference proteome</keyword>